<dbReference type="AlphaFoldDB" id="B1X0S5"/>
<evidence type="ECO:0000313" key="2">
    <source>
        <dbReference type="Proteomes" id="UP000001203"/>
    </source>
</evidence>
<evidence type="ECO:0000313" key="1">
    <source>
        <dbReference type="EMBL" id="ACB52964.1"/>
    </source>
</evidence>
<organism evidence="1 2">
    <name type="scientific">Crocosphaera subtropica (strain ATCC 51142 / BH68)</name>
    <name type="common">Cyanothece sp. (strain ATCC 51142)</name>
    <dbReference type="NCBI Taxonomy" id="43989"/>
    <lineage>
        <taxon>Bacteria</taxon>
        <taxon>Bacillati</taxon>
        <taxon>Cyanobacteriota</taxon>
        <taxon>Cyanophyceae</taxon>
        <taxon>Oscillatoriophycideae</taxon>
        <taxon>Chroococcales</taxon>
        <taxon>Aphanothecaceae</taxon>
        <taxon>Crocosphaera</taxon>
        <taxon>Crocosphaera subtropica</taxon>
    </lineage>
</organism>
<sequence length="215" mass="23023">MKTMKYFAPHTVVALGTILAGSFGFSDLAEATSFYLGNGLNVPEVGSFFSYTKDGIGLTTTGILDNGNGRNVYRSLLGSGVTKEVLFDGDDNQIDGVGPDETLVLTFNQVVNLVSVTFSRVGDNDDFKLFVDGNQFIAADIPGGNFLDLDISNFIFNPSPTGTKFGFTVIDKKDDYLVKYVEVNAVPEPLTILGAGTAIAFGTSFKRKLGKAKNK</sequence>
<name>B1X0S5_CROS5</name>
<accession>B1X0S5</accession>
<proteinExistence type="predicted"/>
<keyword evidence="2" id="KW-1185">Reference proteome</keyword>
<reference evidence="1 2" key="1">
    <citation type="journal article" date="2008" name="Proc. Natl. Acad. Sci. U.S.A.">
        <title>The genome of Cyanothece 51142, a unicellular diazotrophic cyanobacterium important in the marine nitrogen cycle.</title>
        <authorList>
            <person name="Welsh E.A."/>
            <person name="Liberton M."/>
            <person name="Stoeckel J."/>
            <person name="Loh T."/>
            <person name="Elvitigala T."/>
            <person name="Wang C."/>
            <person name="Wollam A."/>
            <person name="Fulton R.S."/>
            <person name="Clifton S.W."/>
            <person name="Jacobs J.M."/>
            <person name="Aurora R."/>
            <person name="Ghosh B.K."/>
            <person name="Sherman L.A."/>
            <person name="Smith R.D."/>
            <person name="Wilson R.K."/>
            <person name="Pakrasi H.B."/>
        </authorList>
    </citation>
    <scope>NUCLEOTIDE SEQUENCE [LARGE SCALE GENOMIC DNA]</scope>
    <source>
        <strain evidence="2">ATCC 51142 / BH68</strain>
    </source>
</reference>
<evidence type="ECO:0008006" key="3">
    <source>
        <dbReference type="Google" id="ProtNLM"/>
    </source>
</evidence>
<dbReference type="HOGENOM" id="CLU_1248482_0_0_3"/>
<gene>
    <name evidence="1" type="ordered locus">cce_3616</name>
</gene>
<dbReference type="EMBL" id="CP000806">
    <property type="protein sequence ID" value="ACB52964.1"/>
    <property type="molecule type" value="Genomic_DNA"/>
</dbReference>
<dbReference type="KEGG" id="cyt:cce_3616"/>
<dbReference type="Proteomes" id="UP000001203">
    <property type="component" value="Chromosome circular"/>
</dbReference>
<protein>
    <recommendedName>
        <fullName evidence="3">PEP-CTERM protein-sorting domain-containing protein</fullName>
    </recommendedName>
</protein>
<dbReference type="InterPro" id="IPR026374">
    <property type="entry name" value="Cyano_PEP"/>
</dbReference>
<dbReference type="OrthoDB" id="490896at2"/>
<dbReference type="NCBIfam" id="TIGR04155">
    <property type="entry name" value="cyano_PEP"/>
    <property type="match status" value="1"/>
</dbReference>
<dbReference type="eggNOG" id="COG1404">
    <property type="taxonomic scope" value="Bacteria"/>
</dbReference>